<reference evidence="4" key="1">
    <citation type="submission" date="2023-12" db="EMBL/GenBank/DDBJ databases">
        <title>Novel species in genus Nocardioides.</title>
        <authorList>
            <person name="Zhou H."/>
        </authorList>
    </citation>
    <scope>NUCLEOTIDE SEQUENCE [LARGE SCALE GENOMIC DNA]</scope>
    <source>
        <strain evidence="4">HM61</strain>
    </source>
</reference>
<dbReference type="Proteomes" id="UP001327225">
    <property type="component" value="Chromosome"/>
</dbReference>
<evidence type="ECO:0000256" key="1">
    <source>
        <dbReference type="ARBA" id="ARBA00008791"/>
    </source>
</evidence>
<dbReference type="PRINTS" id="PR01438">
    <property type="entry name" value="UNVRSLSTRESS"/>
</dbReference>
<dbReference type="Gene3D" id="3.40.50.620">
    <property type="entry name" value="HUPs"/>
    <property type="match status" value="1"/>
</dbReference>
<evidence type="ECO:0000313" key="3">
    <source>
        <dbReference type="EMBL" id="WQQ27710.1"/>
    </source>
</evidence>
<gene>
    <name evidence="3" type="ORF">SHK19_05605</name>
</gene>
<name>A0ABZ0ZTU3_9ACTN</name>
<dbReference type="CDD" id="cd00293">
    <property type="entry name" value="USP-like"/>
    <property type="match status" value="1"/>
</dbReference>
<dbReference type="EMBL" id="CP141059">
    <property type="protein sequence ID" value="WQQ27710.1"/>
    <property type="molecule type" value="Genomic_DNA"/>
</dbReference>
<comment type="similarity">
    <text evidence="1">Belongs to the universal stress protein A family.</text>
</comment>
<dbReference type="PANTHER" id="PTHR46268:SF6">
    <property type="entry name" value="UNIVERSAL STRESS PROTEIN UP12"/>
    <property type="match status" value="1"/>
</dbReference>
<dbReference type="RefSeq" id="WP_322458245.1">
    <property type="nucleotide sequence ID" value="NZ_CP141059.1"/>
</dbReference>
<dbReference type="PANTHER" id="PTHR46268">
    <property type="entry name" value="STRESS RESPONSE PROTEIN NHAX"/>
    <property type="match status" value="1"/>
</dbReference>
<dbReference type="SUPFAM" id="SSF52402">
    <property type="entry name" value="Adenine nucleotide alpha hydrolases-like"/>
    <property type="match status" value="1"/>
</dbReference>
<accession>A0ABZ0ZTU3</accession>
<dbReference type="InterPro" id="IPR006016">
    <property type="entry name" value="UspA"/>
</dbReference>
<dbReference type="InterPro" id="IPR014729">
    <property type="entry name" value="Rossmann-like_a/b/a_fold"/>
</dbReference>
<organism evidence="3 4">
    <name type="scientific">Nocardioides bizhenqiangii</name>
    <dbReference type="NCBI Taxonomy" id="3095076"/>
    <lineage>
        <taxon>Bacteria</taxon>
        <taxon>Bacillati</taxon>
        <taxon>Actinomycetota</taxon>
        <taxon>Actinomycetes</taxon>
        <taxon>Propionibacteriales</taxon>
        <taxon>Nocardioidaceae</taxon>
        <taxon>Nocardioides</taxon>
    </lineage>
</organism>
<evidence type="ECO:0000259" key="2">
    <source>
        <dbReference type="Pfam" id="PF00582"/>
    </source>
</evidence>
<feature type="domain" description="UspA" evidence="2">
    <location>
        <begin position="3"/>
        <end position="127"/>
    </location>
</feature>
<keyword evidence="4" id="KW-1185">Reference proteome</keyword>
<protein>
    <submittedName>
        <fullName evidence="3">Universal stress protein</fullName>
    </submittedName>
</protein>
<evidence type="ECO:0000313" key="4">
    <source>
        <dbReference type="Proteomes" id="UP001327225"/>
    </source>
</evidence>
<dbReference type="Pfam" id="PF00582">
    <property type="entry name" value="Usp"/>
    <property type="match status" value="1"/>
</dbReference>
<dbReference type="InterPro" id="IPR006015">
    <property type="entry name" value="Universal_stress_UspA"/>
</dbReference>
<proteinExistence type="inferred from homology"/>
<sequence>MSVIAAYTPDKYGRAALDHAADAARTAGTRLVIVNATRGDSYVDTRFAGDDEVTAVAERLTGEGLDVAVRHDVVPDIADAVLAAAEEEQATLIVVGVRHRTPVGKLLLGSVAQRVILDAPCPVLAVKPDQ</sequence>